<dbReference type="InterPro" id="IPR029063">
    <property type="entry name" value="SAM-dependent_MTases_sf"/>
</dbReference>
<dbReference type="PANTHER" id="PTHR10629">
    <property type="entry name" value="CYTOSINE-SPECIFIC METHYLTRANSFERASE"/>
    <property type="match status" value="1"/>
</dbReference>
<keyword evidence="3 5" id="KW-0808">Transferase</keyword>
<dbReference type="Pfam" id="PF00145">
    <property type="entry name" value="DNA_methylase"/>
    <property type="match status" value="2"/>
</dbReference>
<feature type="region of interest" description="Disordered" evidence="6">
    <location>
        <begin position="1"/>
        <end position="33"/>
    </location>
</feature>
<dbReference type="Gene3D" id="3.90.120.10">
    <property type="entry name" value="DNA Methylase, subunit A, domain 2"/>
    <property type="match status" value="1"/>
</dbReference>
<comment type="similarity">
    <text evidence="5">Belongs to the class I-like SAM-binding methyltransferase superfamily. C5-methyltransferase family.</text>
</comment>
<evidence type="ECO:0000256" key="2">
    <source>
        <dbReference type="ARBA" id="ARBA00022603"/>
    </source>
</evidence>
<keyword evidence="2 5" id="KW-0489">Methyltransferase</keyword>
<evidence type="ECO:0000256" key="5">
    <source>
        <dbReference type="PROSITE-ProRule" id="PRU01016"/>
    </source>
</evidence>
<evidence type="ECO:0000313" key="9">
    <source>
        <dbReference type="Proteomes" id="UP000223968"/>
    </source>
</evidence>
<dbReference type="PRINTS" id="PR00105">
    <property type="entry name" value="C5METTRFRASE"/>
</dbReference>
<dbReference type="GO" id="GO:0003677">
    <property type="term" value="F:DNA binding"/>
    <property type="evidence" value="ECO:0007669"/>
    <property type="project" value="TreeGrafter"/>
</dbReference>
<dbReference type="GO" id="GO:0032259">
    <property type="term" value="P:methylation"/>
    <property type="evidence" value="ECO:0007669"/>
    <property type="project" value="UniProtKB-KW"/>
</dbReference>
<evidence type="ECO:0000256" key="3">
    <source>
        <dbReference type="ARBA" id="ARBA00022679"/>
    </source>
</evidence>
<protein>
    <recommendedName>
        <fullName evidence="1">DNA (cytosine-5-)-methyltransferase</fullName>
        <ecNumber evidence="1">2.1.1.37</ecNumber>
    </recommendedName>
</protein>
<dbReference type="AlphaFoldDB" id="A0A2B7XJ80"/>
<dbReference type="InterPro" id="IPR001525">
    <property type="entry name" value="C5_MeTfrase"/>
</dbReference>
<dbReference type="SUPFAM" id="SSF53335">
    <property type="entry name" value="S-adenosyl-L-methionine-dependent methyltransferases"/>
    <property type="match status" value="1"/>
</dbReference>
<dbReference type="PANTHER" id="PTHR10629:SF52">
    <property type="entry name" value="DNA (CYTOSINE-5)-METHYLTRANSFERASE 1"/>
    <property type="match status" value="1"/>
</dbReference>
<evidence type="ECO:0000256" key="4">
    <source>
        <dbReference type="ARBA" id="ARBA00022691"/>
    </source>
</evidence>
<dbReference type="EC" id="2.1.1.37" evidence="1"/>
<organism evidence="8 9">
    <name type="scientific">Helicocarpus griseus UAMH5409</name>
    <dbReference type="NCBI Taxonomy" id="1447875"/>
    <lineage>
        <taxon>Eukaryota</taxon>
        <taxon>Fungi</taxon>
        <taxon>Dikarya</taxon>
        <taxon>Ascomycota</taxon>
        <taxon>Pezizomycotina</taxon>
        <taxon>Eurotiomycetes</taxon>
        <taxon>Eurotiomycetidae</taxon>
        <taxon>Onygenales</taxon>
        <taxon>Ajellomycetaceae</taxon>
        <taxon>Helicocarpus</taxon>
    </lineage>
</organism>
<comment type="caution">
    <text evidence="8">The sequence shown here is derived from an EMBL/GenBank/DDBJ whole genome shotgun (WGS) entry which is preliminary data.</text>
</comment>
<evidence type="ECO:0000256" key="1">
    <source>
        <dbReference type="ARBA" id="ARBA00011975"/>
    </source>
</evidence>
<evidence type="ECO:0000256" key="6">
    <source>
        <dbReference type="SAM" id="MobiDB-lite"/>
    </source>
</evidence>
<evidence type="ECO:0000313" key="8">
    <source>
        <dbReference type="EMBL" id="PGH11794.1"/>
    </source>
</evidence>
<name>A0A2B7XJ80_9EURO</name>
<dbReference type="PROSITE" id="PS00095">
    <property type="entry name" value="C5_MTASE_2"/>
    <property type="match status" value="1"/>
</dbReference>
<reference evidence="8 9" key="1">
    <citation type="submission" date="2017-10" db="EMBL/GenBank/DDBJ databases">
        <title>Comparative genomics in systemic dimorphic fungi from Ajellomycetaceae.</title>
        <authorList>
            <person name="Munoz J.F."/>
            <person name="Mcewen J.G."/>
            <person name="Clay O.K."/>
            <person name="Cuomo C.A."/>
        </authorList>
    </citation>
    <scope>NUCLEOTIDE SEQUENCE [LARGE SCALE GENOMIC DNA]</scope>
    <source>
        <strain evidence="8 9">UAMH5409</strain>
    </source>
</reference>
<gene>
    <name evidence="8" type="ORF">AJ79_04695</name>
</gene>
<keyword evidence="4 5" id="KW-0949">S-adenosyl-L-methionine</keyword>
<dbReference type="PROSITE" id="PS50835">
    <property type="entry name" value="IG_LIKE"/>
    <property type="match status" value="1"/>
</dbReference>
<dbReference type="Proteomes" id="UP000223968">
    <property type="component" value="Unassembled WGS sequence"/>
</dbReference>
<dbReference type="Gene3D" id="3.40.50.150">
    <property type="entry name" value="Vaccinia Virus protein VP39"/>
    <property type="match status" value="1"/>
</dbReference>
<feature type="active site" evidence="5">
    <location>
        <position position="381"/>
    </location>
</feature>
<dbReference type="InterPro" id="IPR050390">
    <property type="entry name" value="C5-Methyltransferase"/>
</dbReference>
<dbReference type="STRING" id="1447875.A0A2B7XJ80"/>
<sequence>MTRLLPGQKPIPLTTISPRSRNRLHRERHEVNQASRIRQPSPIILDESDSSATLSGDEEDYASRFNENDFMDDEQLGQFLSNITAGITPRVTQSLHAAKEVIPEYVSNGRTYKAGKSVELHDGTFLRILEVVRVERGGILLRGRRLQRQEGMDGLLPEHINELCWIINLPAGQTATSMDEVDIHEVKGLRIIRFTNRPYSASVPEDHFATEDDQRQEGTLFCRLKYIRTWIKSSGRKEQMEEQAILFLSPDEADPGHSVDSEVLQFQWRGETTPGGSHVHRETSPPIIDLSQASPTVLGGTTKEINQYTFGDGFCGAGGVSQGALQAGLRVSWGFDHSVSAMNSFRLNFDDAMGYTCDVAHFLANPPEEVIVDILHFSPPCQPFSPAHTVASAMDDANEACIFCTGELLKLTKPRIVTMEETSGLPERHKGFLFATIHTMAELGFSCRWKVLNCQDYGVPQSRKRLVVFASAPGETLPPFPKPTHVSPDSTMTYLPRYRTIHDAISNIPARALNHDIQNATKYNPPKPRYNPHTRAKTITCNSGEGNYHPSGERAYTYRELACLQTFPLDHKFSKTNVRKQIGNAVPPMLGKVMFTEIRKALERADGVAVDEMDVVELD</sequence>
<accession>A0A2B7XJ80</accession>
<dbReference type="InterPro" id="IPR031303">
    <property type="entry name" value="C5_meth_CS"/>
</dbReference>
<dbReference type="OrthoDB" id="414133at2759"/>
<dbReference type="GO" id="GO:0044027">
    <property type="term" value="P:negative regulation of gene expression via chromosomal CpG island methylation"/>
    <property type="evidence" value="ECO:0007669"/>
    <property type="project" value="TreeGrafter"/>
</dbReference>
<dbReference type="PROSITE" id="PS51679">
    <property type="entry name" value="SAM_MT_C5"/>
    <property type="match status" value="1"/>
</dbReference>
<feature type="domain" description="Ig-like" evidence="7">
    <location>
        <begin position="285"/>
        <end position="373"/>
    </location>
</feature>
<dbReference type="GO" id="GO:0003886">
    <property type="term" value="F:DNA (cytosine-5-)-methyltransferase activity"/>
    <property type="evidence" value="ECO:0007669"/>
    <property type="project" value="UniProtKB-EC"/>
</dbReference>
<keyword evidence="9" id="KW-1185">Reference proteome</keyword>
<proteinExistence type="inferred from homology"/>
<dbReference type="EMBL" id="PDNB01000068">
    <property type="protein sequence ID" value="PGH11794.1"/>
    <property type="molecule type" value="Genomic_DNA"/>
</dbReference>
<evidence type="ECO:0000259" key="7">
    <source>
        <dbReference type="PROSITE" id="PS50835"/>
    </source>
</evidence>
<dbReference type="GO" id="GO:0005634">
    <property type="term" value="C:nucleus"/>
    <property type="evidence" value="ECO:0007669"/>
    <property type="project" value="TreeGrafter"/>
</dbReference>
<dbReference type="InterPro" id="IPR007110">
    <property type="entry name" value="Ig-like_dom"/>
</dbReference>